<protein>
    <recommendedName>
        <fullName evidence="1">DJ-1/PfpI domain-containing protein</fullName>
    </recommendedName>
</protein>
<feature type="domain" description="DJ-1/PfpI" evidence="1">
    <location>
        <begin position="75"/>
        <end position="237"/>
    </location>
</feature>
<dbReference type="Proteomes" id="UP000008385">
    <property type="component" value="Chromosome"/>
</dbReference>
<dbReference type="PANTHER" id="PTHR43130">
    <property type="entry name" value="ARAC-FAMILY TRANSCRIPTIONAL REGULATOR"/>
    <property type="match status" value="1"/>
</dbReference>
<dbReference type="EMBL" id="CP000245">
    <property type="protein sequence ID" value="AEG94059.1"/>
    <property type="molecule type" value="Genomic_DNA"/>
</dbReference>
<evidence type="ECO:0000313" key="2">
    <source>
        <dbReference type="EMBL" id="AEG94059.1"/>
    </source>
</evidence>
<reference evidence="3" key="1">
    <citation type="submission" date="2006-01" db="EMBL/GenBank/DDBJ databases">
        <title>Genome of the cyst-dividing bacterium Ramlibacter tataouinensis.</title>
        <authorList>
            <person name="Barakat M."/>
            <person name="Ortet P."/>
            <person name="De Luca G."/>
            <person name="Jourlin-Castelli C."/>
            <person name="Ansaldi M."/>
            <person name="Py B."/>
            <person name="Fichant G."/>
            <person name="Coutinho P."/>
            <person name="Voulhoux R."/>
            <person name="Bastien O."/>
            <person name="Roy S."/>
            <person name="Marechal E."/>
            <person name="Henrissat B."/>
            <person name="Quentin Y."/>
            <person name="Noirot P."/>
            <person name="Filloux A."/>
            <person name="Mejean V."/>
            <person name="DuBow M."/>
            <person name="Barras F."/>
            <person name="Heulin T."/>
        </authorList>
    </citation>
    <scope>NUCLEOTIDE SEQUENCE [LARGE SCALE GENOMIC DNA]</scope>
    <source>
        <strain evidence="3">ATCC BAA-407 / DSM 14655 / LMG 21543 / TTB310</strain>
    </source>
</reference>
<accession>F5Y6I5</accession>
<dbReference type="SUPFAM" id="SSF52317">
    <property type="entry name" value="Class I glutamine amidotransferase-like"/>
    <property type="match status" value="1"/>
</dbReference>
<dbReference type="KEGG" id="rta:Rta_29560"/>
<dbReference type="PANTHER" id="PTHR43130:SF3">
    <property type="entry name" value="HTH-TYPE TRANSCRIPTIONAL REGULATOR RV1931C"/>
    <property type="match status" value="1"/>
</dbReference>
<dbReference type="eggNOG" id="COG0693">
    <property type="taxonomic scope" value="Bacteria"/>
</dbReference>
<dbReference type="STRING" id="365046.Rta_29560"/>
<dbReference type="InterPro" id="IPR002818">
    <property type="entry name" value="DJ-1/PfpI"/>
</dbReference>
<organism evidence="2 3">
    <name type="scientific">Ramlibacter tataouinensis (strain ATCC BAA-407 / DSM 14655 / LMG 21543 / TTB310)</name>
    <dbReference type="NCBI Taxonomy" id="365046"/>
    <lineage>
        <taxon>Bacteria</taxon>
        <taxon>Pseudomonadati</taxon>
        <taxon>Pseudomonadota</taxon>
        <taxon>Betaproteobacteria</taxon>
        <taxon>Burkholderiales</taxon>
        <taxon>Comamonadaceae</taxon>
        <taxon>Ramlibacter</taxon>
    </lineage>
</organism>
<dbReference type="Pfam" id="PF01965">
    <property type="entry name" value="DJ-1_PfpI"/>
    <property type="match status" value="1"/>
</dbReference>
<reference evidence="2 3" key="2">
    <citation type="journal article" date="2011" name="PLoS ONE">
        <title>The Cyst-Dividing Bacterium Ramlibacter tataouinensis TTB310 Genome Reveals a Well-Stocked Toolbox for Adaptation to a Desert Environment.</title>
        <authorList>
            <person name="De Luca G."/>
            <person name="Barakat M."/>
            <person name="Ortet P."/>
            <person name="Fochesato S."/>
            <person name="Jourlin-Castelli C."/>
            <person name="Ansaldi M."/>
            <person name="Py B."/>
            <person name="Fichant G."/>
            <person name="Coutinho P.M."/>
            <person name="Voulhoux R."/>
            <person name="Bastien O."/>
            <person name="Marechal E."/>
            <person name="Henrissat B."/>
            <person name="Quentin Y."/>
            <person name="Noirot P."/>
            <person name="Filloux A."/>
            <person name="Mejean V."/>
            <person name="Dubow M.S."/>
            <person name="Barras F."/>
            <person name="Barbe V."/>
            <person name="Weissenbach J."/>
            <person name="Mihalcescu I."/>
            <person name="Vermeglio A."/>
            <person name="Achouak W."/>
            <person name="Heulin T."/>
        </authorList>
    </citation>
    <scope>NUCLEOTIDE SEQUENCE [LARGE SCALE GENOMIC DNA]</scope>
    <source>
        <strain evidence="3">ATCC BAA-407 / DSM 14655 / LMG 21543 / TTB310</strain>
    </source>
</reference>
<proteinExistence type="predicted"/>
<name>F5Y6I5_RAMTT</name>
<sequence length="390" mass="42158">MCEESAIRTLAGMRSYPFFTALRLLILAGLMALSGCDGGVRVPADLPDATAVARQGQAFLEAMKPRRPGKPVIAVLAYNESTETTDFLLSHAVLQRSGVAQVEAVAPRKGPVALYPALQIEVAQDLGSFDRAHPGGADYVIVPALDDADDPAISRWLQQQTAKGARIVSVCAGALIVGRAGLLDGRRFVTHWHFRKDVLRRHPTATYVPHQRYTVDGNIATTTGITASMPAMLALVEAVGGRARAQELAAELGVASWTPAHDSSAFGVDARRAVHYLLAKAAFWRDEHWELDARDGLDDIAVALTADAWSRTGHVRVTASGARPVTLKSGLRLLTERAEASQGRLPLTPGLNPSQQLDQTLCEIANRFGQARSEWVMMELEYPGRLQCSR</sequence>
<keyword evidence="3" id="KW-1185">Reference proteome</keyword>
<gene>
    <name evidence="2" type="ordered locus">Rta_29560</name>
</gene>
<dbReference type="AlphaFoldDB" id="F5Y6I5"/>
<evidence type="ECO:0000313" key="3">
    <source>
        <dbReference type="Proteomes" id="UP000008385"/>
    </source>
</evidence>
<dbReference type="HOGENOM" id="CLU_730944_0_0_4"/>
<dbReference type="InterPro" id="IPR052158">
    <property type="entry name" value="INH-QAR"/>
</dbReference>
<dbReference type="InterPro" id="IPR029062">
    <property type="entry name" value="Class_I_gatase-like"/>
</dbReference>
<dbReference type="PATRIC" id="fig|365046.3.peg.3026"/>
<dbReference type="Gene3D" id="3.40.50.880">
    <property type="match status" value="1"/>
</dbReference>
<evidence type="ECO:0000259" key="1">
    <source>
        <dbReference type="Pfam" id="PF01965"/>
    </source>
</evidence>